<accession>A0A1M5W504</accession>
<dbReference type="AlphaFoldDB" id="A0A1M5W504"/>
<proteinExistence type="predicted"/>
<name>A0A1M5W504_9BACT</name>
<organism evidence="1 2">
    <name type="scientific">Desulfofustis glycolicus DSM 9705</name>
    <dbReference type="NCBI Taxonomy" id="1121409"/>
    <lineage>
        <taxon>Bacteria</taxon>
        <taxon>Pseudomonadati</taxon>
        <taxon>Thermodesulfobacteriota</taxon>
        <taxon>Desulfobulbia</taxon>
        <taxon>Desulfobulbales</taxon>
        <taxon>Desulfocapsaceae</taxon>
        <taxon>Desulfofustis</taxon>
    </lineage>
</organism>
<dbReference type="EMBL" id="FQXS01000011">
    <property type="protein sequence ID" value="SHH82602.1"/>
    <property type="molecule type" value="Genomic_DNA"/>
</dbReference>
<keyword evidence="2" id="KW-1185">Reference proteome</keyword>
<gene>
    <name evidence="1" type="ORF">SAMN02745124_02073</name>
</gene>
<dbReference type="Proteomes" id="UP000184139">
    <property type="component" value="Unassembled WGS sequence"/>
</dbReference>
<sequence length="165" mass="18046">MIAIFNSLRFSKHESCPHTRKTMYRPSALSTPIALKGEIEKIGISFKIKVRKKILSQAFDSATGSITGDLGDSGPAQRSNLWSCQEPPNQPVRLSTKVRCGIDLRKKITALGPYGSTCRKNETAENVLQRLLQSITNGARFTAGDRCPSPLLHFGGCFPVLISAK</sequence>
<evidence type="ECO:0000313" key="1">
    <source>
        <dbReference type="EMBL" id="SHH82602.1"/>
    </source>
</evidence>
<protein>
    <submittedName>
        <fullName evidence="1">Uncharacterized protein</fullName>
    </submittedName>
</protein>
<dbReference type="RefSeq" id="WP_161949835.1">
    <property type="nucleotide sequence ID" value="NZ_FQXS01000011.1"/>
</dbReference>
<evidence type="ECO:0000313" key="2">
    <source>
        <dbReference type="Proteomes" id="UP000184139"/>
    </source>
</evidence>
<reference evidence="1 2" key="1">
    <citation type="submission" date="2016-11" db="EMBL/GenBank/DDBJ databases">
        <authorList>
            <person name="Jaros S."/>
            <person name="Januszkiewicz K."/>
            <person name="Wedrychowicz H."/>
        </authorList>
    </citation>
    <scope>NUCLEOTIDE SEQUENCE [LARGE SCALE GENOMIC DNA]</scope>
    <source>
        <strain evidence="1 2">DSM 9705</strain>
    </source>
</reference>
<dbReference type="STRING" id="1121409.SAMN02745124_02073"/>